<dbReference type="OrthoDB" id="1078940at2"/>
<evidence type="ECO:0000313" key="1">
    <source>
        <dbReference type="EMBL" id="QAS52351.1"/>
    </source>
</evidence>
<reference evidence="1 2" key="1">
    <citation type="submission" date="2018-01" db="EMBL/GenBank/DDBJ databases">
        <title>The whole genome sequencing and assembly of Halobacillus litoralis ERB031 strain.</title>
        <authorList>
            <person name="Lee S.-J."/>
            <person name="Park M.-K."/>
            <person name="Kim J.-Y."/>
            <person name="Lee Y.-J."/>
            <person name="Yi H."/>
            <person name="Bahn Y.-S."/>
            <person name="Kim J.F."/>
            <person name="Lee D.-W."/>
        </authorList>
    </citation>
    <scope>NUCLEOTIDE SEQUENCE [LARGE SCALE GENOMIC DNA]</scope>
    <source>
        <strain evidence="1 2">ERB 031</strain>
    </source>
</reference>
<name>A0A410MC96_9BACI</name>
<organism evidence="1 2">
    <name type="scientific">Halobacillus litoralis</name>
    <dbReference type="NCBI Taxonomy" id="45668"/>
    <lineage>
        <taxon>Bacteria</taxon>
        <taxon>Bacillati</taxon>
        <taxon>Bacillota</taxon>
        <taxon>Bacilli</taxon>
        <taxon>Bacillales</taxon>
        <taxon>Bacillaceae</taxon>
        <taxon>Halobacillus</taxon>
    </lineage>
</organism>
<evidence type="ECO:0000313" key="2">
    <source>
        <dbReference type="Proteomes" id="UP000287756"/>
    </source>
</evidence>
<dbReference type="Proteomes" id="UP000287756">
    <property type="component" value="Chromosome"/>
</dbReference>
<dbReference type="EMBL" id="CP026118">
    <property type="protein sequence ID" value="QAS52351.1"/>
    <property type="molecule type" value="Genomic_DNA"/>
</dbReference>
<dbReference type="KEGG" id="hli:HLI_08965"/>
<gene>
    <name evidence="1" type="ORF">HLI_08965</name>
</gene>
<dbReference type="RefSeq" id="WP_128524638.1">
    <property type="nucleotide sequence ID" value="NZ_CP026118.1"/>
</dbReference>
<proteinExistence type="predicted"/>
<dbReference type="AlphaFoldDB" id="A0A410MC96"/>
<sequence>MTQGPRWTTNNFRTINGEDHLGILYVGISIADTLQSGITSITPRARYWSFFAWVLKDFIENVPDKKSVQNFKTYLKKQEWYYILANIAEAEEREGTINSVIGSTHGYKVWNSDQQGFSVDTKYVKDPFGGYGTYRNVMKIMGVTKAGDAKKGVNIDRLTPFGKELADAFELNVKDTTYYKTYRKQDINVPREVLVEYGKVAALASLDASSKDRKLLTNMFMPEQPKSPKGEWRRDSLLYYMILINHFNGQKVSIQDWQHHMYDSFYHNKINLQAGVNEVAIGWEIYQARQFFTYSLLNIWTYLLDKMSKRVFTKAELISAVLVELSEQGYDLQQTVKDLENDLSFPYDRRETFLKHMEEQEKSVKNHLWQPLLIMLDVNLRLQNRADFQDFHYELLRLGGRDSISFQSWTSLIEGHKTKPVSKFISYILNYYILDQHQKVALNKMITTNNETYHFTENNGKLYLIAEDTPVYNTFRVYQGLSILEDLGLITQKKRVYHVTPLGEVKLSG</sequence>
<accession>A0A410MC96</accession>
<protein>
    <submittedName>
        <fullName evidence="1">Uncharacterized protein</fullName>
    </submittedName>
</protein>